<feature type="domain" description="RES" evidence="1">
    <location>
        <begin position="52"/>
        <end position="172"/>
    </location>
</feature>
<gene>
    <name evidence="2" type="ORF">FNN84_22750</name>
</gene>
<dbReference type="AlphaFoldDB" id="A0A5Y2S752"/>
<dbReference type="InterPro" id="IPR014914">
    <property type="entry name" value="RES_dom"/>
</dbReference>
<dbReference type="Proteomes" id="UP000839746">
    <property type="component" value="Unassembled WGS sequence"/>
</dbReference>
<dbReference type="EMBL" id="AAILSQ010000037">
    <property type="protein sequence ID" value="ECF6053983.1"/>
    <property type="molecule type" value="Genomic_DNA"/>
</dbReference>
<name>A0A5Y2S752_SALER</name>
<sequence length="217" mass="24541">MSRKNQKNGETLHEQLSKLEAQGQIPTVVRGIVQQKRWQWDEYESGAHYAASTDPKKMGRYNDPTAKTGICYTADCSSVAIAESLGRVYQQDPDDFTLGESDLEKAQLYTLETTRETTTIDIPKLQAITDWAANHSENDYDGVTYASRHYSRAGTCTAFWRSEGKDGPLVDVEHSPVDSYVDSDKRNYPPNWQEEDITGFEIVTQTLRFNVSKDGKK</sequence>
<accession>A0A5Y2S752</accession>
<evidence type="ECO:0000313" key="2">
    <source>
        <dbReference type="EMBL" id="ECF6053983.1"/>
    </source>
</evidence>
<reference evidence="2" key="1">
    <citation type="submission" date="2019-07" db="EMBL/GenBank/DDBJ databases">
        <authorList>
            <person name="Ashton P.M."/>
            <person name="Dallman T."/>
            <person name="Nair S."/>
            <person name="De Pinna E."/>
            <person name="Peters T."/>
            <person name="Grant K."/>
        </authorList>
    </citation>
    <scope>NUCLEOTIDE SEQUENCE [LARGE SCALE GENOMIC DNA]</scope>
    <source>
        <strain evidence="2">107213</strain>
    </source>
</reference>
<evidence type="ECO:0000259" key="1">
    <source>
        <dbReference type="Pfam" id="PF08808"/>
    </source>
</evidence>
<organism evidence="2">
    <name type="scientific">Salmonella enterica subsp. salamae</name>
    <dbReference type="NCBI Taxonomy" id="59202"/>
    <lineage>
        <taxon>Bacteria</taxon>
        <taxon>Pseudomonadati</taxon>
        <taxon>Pseudomonadota</taxon>
        <taxon>Gammaproteobacteria</taxon>
        <taxon>Enterobacterales</taxon>
        <taxon>Enterobacteriaceae</taxon>
        <taxon>Salmonella</taxon>
    </lineage>
</organism>
<comment type="caution">
    <text evidence="2">The sequence shown here is derived from an EMBL/GenBank/DDBJ whole genome shotgun (WGS) entry which is preliminary data.</text>
</comment>
<dbReference type="Pfam" id="PF08808">
    <property type="entry name" value="RES"/>
    <property type="match status" value="1"/>
</dbReference>
<proteinExistence type="predicted"/>
<protein>
    <submittedName>
        <fullName evidence="2">RES domain-containing protein</fullName>
    </submittedName>
</protein>